<evidence type="ECO:0000313" key="9">
    <source>
        <dbReference type="EMBL" id="SCM69230.1"/>
    </source>
</evidence>
<dbReference type="SUPFAM" id="SSF52540">
    <property type="entry name" value="P-loop containing nucleoside triphosphate hydrolases"/>
    <property type="match status" value="1"/>
</dbReference>
<dbReference type="InterPro" id="IPR027417">
    <property type="entry name" value="P-loop_NTPase"/>
</dbReference>
<evidence type="ECO:0000256" key="4">
    <source>
        <dbReference type="ARBA" id="ARBA00022741"/>
    </source>
</evidence>
<evidence type="ECO:0000256" key="3">
    <source>
        <dbReference type="ARBA" id="ARBA00022519"/>
    </source>
</evidence>
<evidence type="ECO:0000259" key="8">
    <source>
        <dbReference type="PROSITE" id="PS50893"/>
    </source>
</evidence>
<evidence type="ECO:0000256" key="6">
    <source>
        <dbReference type="ARBA" id="ARBA00022967"/>
    </source>
</evidence>
<organism evidence="9 10">
    <name type="scientific">Donghicola eburneus</name>
    <dbReference type="NCBI Taxonomy" id="393278"/>
    <lineage>
        <taxon>Bacteria</taxon>
        <taxon>Pseudomonadati</taxon>
        <taxon>Pseudomonadota</taxon>
        <taxon>Alphaproteobacteria</taxon>
        <taxon>Rhodobacterales</taxon>
        <taxon>Roseobacteraceae</taxon>
        <taxon>Donghicola</taxon>
    </lineage>
</organism>
<evidence type="ECO:0000256" key="2">
    <source>
        <dbReference type="ARBA" id="ARBA00022475"/>
    </source>
</evidence>
<accession>A0A1M4N2V3</accession>
<dbReference type="InterPro" id="IPR003593">
    <property type="entry name" value="AAA+_ATPase"/>
</dbReference>
<sequence>MLTLEQLNIVQGDFGLRADWSVPAGTRVAVIGPSGGGKSTLLGAISGFVEASGQVLWANARLDGLAPGKRPIAMLFQDQNLFPHLTAAQNVGLALSQKRLTEAERSLVENALARVGLEGLNNRKPAQLSGGQQSRVALARLLLQDRPLWLLDEPFAALGPGLRSEMLALVHQIAEEAGATVLMVTHDPEDARRFAQAIVMVDQGIAQAPRPTEQVFANPDAALRDYLGL</sequence>
<dbReference type="GO" id="GO:0016887">
    <property type="term" value="F:ATP hydrolysis activity"/>
    <property type="evidence" value="ECO:0007669"/>
    <property type="project" value="InterPro"/>
</dbReference>
<dbReference type="GO" id="GO:0005524">
    <property type="term" value="F:ATP binding"/>
    <property type="evidence" value="ECO:0007669"/>
    <property type="project" value="UniProtKB-KW"/>
</dbReference>
<evidence type="ECO:0000256" key="1">
    <source>
        <dbReference type="ARBA" id="ARBA00022448"/>
    </source>
</evidence>
<keyword evidence="4" id="KW-0547">Nucleotide-binding</keyword>
<name>A0A1M4N2V3_9RHOB</name>
<protein>
    <submittedName>
        <fullName evidence="9">Thiamine import ATP-binding protein ThiQ</fullName>
        <ecNumber evidence="9">3.6.3.-</ecNumber>
    </submittedName>
</protein>
<dbReference type="PROSITE" id="PS50893">
    <property type="entry name" value="ABC_TRANSPORTER_2"/>
    <property type="match status" value="1"/>
</dbReference>
<dbReference type="Gene3D" id="3.40.50.300">
    <property type="entry name" value="P-loop containing nucleotide triphosphate hydrolases"/>
    <property type="match status" value="1"/>
</dbReference>
<evidence type="ECO:0000256" key="5">
    <source>
        <dbReference type="ARBA" id="ARBA00022840"/>
    </source>
</evidence>
<keyword evidence="2" id="KW-1003">Cell membrane</keyword>
<dbReference type="PROSITE" id="PS00211">
    <property type="entry name" value="ABC_TRANSPORTER_1"/>
    <property type="match status" value="1"/>
</dbReference>
<dbReference type="AlphaFoldDB" id="A0A1M4N2V3"/>
<feature type="domain" description="ABC transporter" evidence="8">
    <location>
        <begin position="2"/>
        <end position="228"/>
    </location>
</feature>
<dbReference type="RefSeq" id="WP_072708592.1">
    <property type="nucleotide sequence ID" value="NZ_FMJB01000064.1"/>
</dbReference>
<dbReference type="Proteomes" id="UP000184085">
    <property type="component" value="Unassembled WGS sequence"/>
</dbReference>
<dbReference type="Pfam" id="PF00005">
    <property type="entry name" value="ABC_tran"/>
    <property type="match status" value="1"/>
</dbReference>
<keyword evidence="7" id="KW-0472">Membrane</keyword>
<proteinExistence type="predicted"/>
<evidence type="ECO:0000313" key="10">
    <source>
        <dbReference type="Proteomes" id="UP000184085"/>
    </source>
</evidence>
<reference evidence="10" key="1">
    <citation type="submission" date="2016-09" db="EMBL/GenBank/DDBJ databases">
        <authorList>
            <person name="Wibberg D."/>
        </authorList>
    </citation>
    <scope>NUCLEOTIDE SEQUENCE [LARGE SCALE GENOMIC DNA]</scope>
</reference>
<keyword evidence="9" id="KW-0378">Hydrolase</keyword>
<keyword evidence="1" id="KW-0813">Transport</keyword>
<dbReference type="InterPro" id="IPR050093">
    <property type="entry name" value="ABC_SmlMolc_Importer"/>
</dbReference>
<keyword evidence="5 9" id="KW-0067">ATP-binding</keyword>
<evidence type="ECO:0000256" key="7">
    <source>
        <dbReference type="ARBA" id="ARBA00023136"/>
    </source>
</evidence>
<dbReference type="EMBL" id="FMJB01000064">
    <property type="protein sequence ID" value="SCM69230.1"/>
    <property type="molecule type" value="Genomic_DNA"/>
</dbReference>
<dbReference type="InterPro" id="IPR003439">
    <property type="entry name" value="ABC_transporter-like_ATP-bd"/>
</dbReference>
<keyword evidence="3" id="KW-0997">Cell inner membrane</keyword>
<dbReference type="EC" id="3.6.3.-" evidence="9"/>
<keyword evidence="6" id="KW-1278">Translocase</keyword>
<gene>
    <name evidence="9" type="primary">thiQ</name>
    <name evidence="9" type="ORF">KARMA_3467</name>
</gene>
<dbReference type="PANTHER" id="PTHR42781:SF1">
    <property type="entry name" value="THIAMINE IMPORT ATP-BINDING PROTEIN THIQ"/>
    <property type="match status" value="1"/>
</dbReference>
<keyword evidence="10" id="KW-1185">Reference proteome</keyword>
<dbReference type="PANTHER" id="PTHR42781">
    <property type="entry name" value="SPERMIDINE/PUTRESCINE IMPORT ATP-BINDING PROTEIN POTA"/>
    <property type="match status" value="1"/>
</dbReference>
<dbReference type="InterPro" id="IPR017871">
    <property type="entry name" value="ABC_transporter-like_CS"/>
</dbReference>
<dbReference type="SMART" id="SM00382">
    <property type="entry name" value="AAA"/>
    <property type="match status" value="1"/>
</dbReference>